<dbReference type="RefSeq" id="WP_209626734.1">
    <property type="nucleotide sequence ID" value="NZ_PRDG01000001.1"/>
</dbReference>
<feature type="transmembrane region" description="Helical" evidence="2">
    <location>
        <begin position="103"/>
        <end position="119"/>
    </location>
</feature>
<feature type="compositionally biased region" description="Basic and acidic residues" evidence="1">
    <location>
        <begin position="423"/>
        <end position="436"/>
    </location>
</feature>
<reference evidence="3 4" key="1">
    <citation type="submission" date="2018-02" db="EMBL/GenBank/DDBJ databases">
        <title>Draft genome sequence of Streptococcus oricebi CCUG 70868T type strain.</title>
        <authorList>
            <person name="Mendez V."/>
            <person name="Salva-Serra F."/>
            <person name="Jaen-Luchoro D."/>
            <person name="Gonzales-Siles L."/>
            <person name="Karlsson R."/>
            <person name="Engstrom-Jakobsson H."/>
            <person name="Busquets A."/>
            <person name="Gomila M."/>
            <person name="Pineiro-Iglesias B."/>
            <person name="Bennasar-Figueras A."/>
            <person name="Seeger M."/>
            <person name="Moore E."/>
        </authorList>
    </citation>
    <scope>NUCLEOTIDE SEQUENCE [LARGE SCALE GENOMIC DNA]</scope>
    <source>
        <strain evidence="3 4">CCUG 70868</strain>
    </source>
</reference>
<organism evidence="3 4">
    <name type="scientific">Streptococcus oricebi</name>
    <dbReference type="NCBI Taxonomy" id="1547447"/>
    <lineage>
        <taxon>Bacteria</taxon>
        <taxon>Bacillati</taxon>
        <taxon>Bacillota</taxon>
        <taxon>Bacilli</taxon>
        <taxon>Lactobacillales</taxon>
        <taxon>Streptococcaceae</taxon>
        <taxon>Streptococcus</taxon>
    </lineage>
</organism>
<evidence type="ECO:0000313" key="3">
    <source>
        <dbReference type="EMBL" id="MBP2622662.1"/>
    </source>
</evidence>
<dbReference type="Pfam" id="PF05656">
    <property type="entry name" value="DUF805"/>
    <property type="match status" value="1"/>
</dbReference>
<keyword evidence="4" id="KW-1185">Reference proteome</keyword>
<feature type="compositionally biased region" description="Low complexity" evidence="1">
    <location>
        <begin position="172"/>
        <end position="203"/>
    </location>
</feature>
<evidence type="ECO:0000313" key="4">
    <source>
        <dbReference type="Proteomes" id="UP001519296"/>
    </source>
</evidence>
<feature type="compositionally biased region" description="Low complexity" evidence="1">
    <location>
        <begin position="217"/>
        <end position="323"/>
    </location>
</feature>
<keyword evidence="2" id="KW-0472">Membrane</keyword>
<feature type="compositionally biased region" description="Polar residues" evidence="1">
    <location>
        <begin position="361"/>
        <end position="383"/>
    </location>
</feature>
<feature type="compositionally biased region" description="Polar residues" evidence="1">
    <location>
        <begin position="204"/>
        <end position="216"/>
    </location>
</feature>
<sequence>MLNAYKQFWIRYIDFKGRSTRSDFWWTMLWHTIVMLPLILIAFFTLIASFGSVLGDFLDDGIIELSDFSEIMTFAPVAILVIVYYLAALIPQLALFVRRLRDANFHWAFIFVWAGPALLATLSDVALLEGLAFLGFVAILVLCSMPSKDPQAQAQTGPFNAQGYPQNPSQPNPFTGQGQPQNPGQANQFADQGYPQNPGQPNPFTGQGYPQNPGQANQFPGQGYPQNPGQPNPFAGQGQPQNPGQANQFAGQGQPQNPGQPNPFADQGYPQNPGQPNQFTGQGQPQNPGQANPFAGQGQVPNPGQPNPFTGQGQPQNPIQPNQFAGQGYPQNPSQPNQFPGQGYPQNPSQPDSFAGPVNSFEPQTPEATSFDSQAGQGTQSQGLVDRTPGQAPVAAPTAEPESPTQPEPVVEAAQESNFQAQEDLKADSKEAESDQ</sequence>
<accession>A0ABS5B1E8</accession>
<dbReference type="EMBL" id="PRDG01000001">
    <property type="protein sequence ID" value="MBP2622662.1"/>
    <property type="molecule type" value="Genomic_DNA"/>
</dbReference>
<dbReference type="PANTHER" id="PTHR34980">
    <property type="entry name" value="INNER MEMBRANE PROTEIN-RELATED-RELATED"/>
    <property type="match status" value="1"/>
</dbReference>
<dbReference type="Proteomes" id="UP001519296">
    <property type="component" value="Unassembled WGS sequence"/>
</dbReference>
<dbReference type="InterPro" id="IPR008523">
    <property type="entry name" value="DUF805"/>
</dbReference>
<gene>
    <name evidence="3" type="ORF">C4K46_01775</name>
</gene>
<feature type="transmembrane region" description="Helical" evidence="2">
    <location>
        <begin position="28"/>
        <end position="51"/>
    </location>
</feature>
<feature type="transmembrane region" description="Helical" evidence="2">
    <location>
        <begin position="71"/>
        <end position="91"/>
    </location>
</feature>
<evidence type="ECO:0000256" key="2">
    <source>
        <dbReference type="SAM" id="Phobius"/>
    </source>
</evidence>
<name>A0ABS5B1E8_9STRE</name>
<keyword evidence="2" id="KW-0812">Transmembrane</keyword>
<proteinExistence type="predicted"/>
<feature type="compositionally biased region" description="Polar residues" evidence="1">
    <location>
        <begin position="151"/>
        <end position="169"/>
    </location>
</feature>
<dbReference type="PANTHER" id="PTHR34980:SF2">
    <property type="entry name" value="INNER MEMBRANE PROTEIN YHAH-RELATED"/>
    <property type="match status" value="1"/>
</dbReference>
<keyword evidence="2" id="KW-1133">Transmembrane helix</keyword>
<feature type="compositionally biased region" description="Polar residues" evidence="1">
    <location>
        <begin position="329"/>
        <end position="352"/>
    </location>
</feature>
<feature type="region of interest" description="Disordered" evidence="1">
    <location>
        <begin position="151"/>
        <end position="436"/>
    </location>
</feature>
<protein>
    <recommendedName>
        <fullName evidence="5">DUF805 domain-containing protein</fullName>
    </recommendedName>
</protein>
<comment type="caution">
    <text evidence="3">The sequence shown here is derived from an EMBL/GenBank/DDBJ whole genome shotgun (WGS) entry which is preliminary data.</text>
</comment>
<evidence type="ECO:0008006" key="5">
    <source>
        <dbReference type="Google" id="ProtNLM"/>
    </source>
</evidence>
<evidence type="ECO:0000256" key="1">
    <source>
        <dbReference type="SAM" id="MobiDB-lite"/>
    </source>
</evidence>